<sequence>MESRVKELRLARRLSQEMLGQSLGITQQTISKIENGKYDIPTDLLISLSNFFNVTTDYILGLSDIKRNLEGQIRVNKTLDDNYDLVMQYNELDSTNKKTLDILLSRLCETQKEK</sequence>
<organism evidence="3 4">
    <name type="scientific">Mediterraneibacter gnavus</name>
    <name type="common">Ruminococcus gnavus</name>
    <dbReference type="NCBI Taxonomy" id="33038"/>
    <lineage>
        <taxon>Bacteria</taxon>
        <taxon>Bacillati</taxon>
        <taxon>Bacillota</taxon>
        <taxon>Clostridia</taxon>
        <taxon>Lachnospirales</taxon>
        <taxon>Lachnospiraceae</taxon>
        <taxon>Mediterraneibacter</taxon>
    </lineage>
</organism>
<keyword evidence="1" id="KW-0238">DNA-binding</keyword>
<dbReference type="CDD" id="cd00093">
    <property type="entry name" value="HTH_XRE"/>
    <property type="match status" value="1"/>
</dbReference>
<dbReference type="SMART" id="SM00530">
    <property type="entry name" value="HTH_XRE"/>
    <property type="match status" value="1"/>
</dbReference>
<dbReference type="PANTHER" id="PTHR46558">
    <property type="entry name" value="TRACRIPTIONAL REGULATORY PROTEIN-RELATED-RELATED"/>
    <property type="match status" value="1"/>
</dbReference>
<dbReference type="InterPro" id="IPR010982">
    <property type="entry name" value="Lambda_DNA-bd_dom_sf"/>
</dbReference>
<comment type="caution">
    <text evidence="3">The sequence shown here is derived from an EMBL/GenBank/DDBJ whole genome shotgun (WGS) entry which is preliminary data.</text>
</comment>
<dbReference type="Gene3D" id="1.10.260.40">
    <property type="entry name" value="lambda repressor-like DNA-binding domains"/>
    <property type="match status" value="1"/>
</dbReference>
<evidence type="ECO:0000313" key="3">
    <source>
        <dbReference type="EMBL" id="RHG17488.1"/>
    </source>
</evidence>
<dbReference type="PANTHER" id="PTHR46558:SF11">
    <property type="entry name" value="HTH-TYPE TRANSCRIPTIONAL REGULATOR XRE"/>
    <property type="match status" value="1"/>
</dbReference>
<gene>
    <name evidence="3" type="ORF">DW270_11505</name>
</gene>
<dbReference type="RefSeq" id="WP_118263130.1">
    <property type="nucleotide sequence ID" value="NZ_JAQESN010000055.1"/>
</dbReference>
<evidence type="ECO:0000313" key="4">
    <source>
        <dbReference type="Proteomes" id="UP000285697"/>
    </source>
</evidence>
<dbReference type="Pfam" id="PF01381">
    <property type="entry name" value="HTH_3"/>
    <property type="match status" value="1"/>
</dbReference>
<dbReference type="GO" id="GO:0003677">
    <property type="term" value="F:DNA binding"/>
    <property type="evidence" value="ECO:0007669"/>
    <property type="project" value="UniProtKB-KW"/>
</dbReference>
<name>A0A414SE47_MEDGN</name>
<evidence type="ECO:0000259" key="2">
    <source>
        <dbReference type="PROSITE" id="PS50943"/>
    </source>
</evidence>
<evidence type="ECO:0000256" key="1">
    <source>
        <dbReference type="ARBA" id="ARBA00023125"/>
    </source>
</evidence>
<accession>A0A414SE47</accession>
<feature type="domain" description="HTH cro/C1-type" evidence="2">
    <location>
        <begin position="5"/>
        <end position="59"/>
    </location>
</feature>
<dbReference type="AlphaFoldDB" id="A0A414SE47"/>
<dbReference type="Proteomes" id="UP000285697">
    <property type="component" value="Unassembled WGS sequence"/>
</dbReference>
<protein>
    <submittedName>
        <fullName evidence="3">XRE family transcriptional regulator</fullName>
    </submittedName>
</protein>
<dbReference type="SUPFAM" id="SSF47413">
    <property type="entry name" value="lambda repressor-like DNA-binding domains"/>
    <property type="match status" value="1"/>
</dbReference>
<reference evidence="3 4" key="1">
    <citation type="submission" date="2018-08" db="EMBL/GenBank/DDBJ databases">
        <title>A genome reference for cultivated species of the human gut microbiota.</title>
        <authorList>
            <person name="Zou Y."/>
            <person name="Xue W."/>
            <person name="Luo G."/>
        </authorList>
    </citation>
    <scope>NUCLEOTIDE SEQUENCE [LARGE SCALE GENOMIC DNA]</scope>
    <source>
        <strain evidence="3 4">AM22-7AC</strain>
    </source>
</reference>
<dbReference type="InterPro" id="IPR001387">
    <property type="entry name" value="Cro/C1-type_HTH"/>
</dbReference>
<dbReference type="PROSITE" id="PS50943">
    <property type="entry name" value="HTH_CROC1"/>
    <property type="match status" value="1"/>
</dbReference>
<dbReference type="EMBL" id="QRIA01000015">
    <property type="protein sequence ID" value="RHG17488.1"/>
    <property type="molecule type" value="Genomic_DNA"/>
</dbReference>
<proteinExistence type="predicted"/>